<keyword evidence="1" id="KW-1133">Transmembrane helix</keyword>
<reference evidence="3 4" key="1">
    <citation type="submission" date="2024-02" db="EMBL/GenBank/DDBJ databases">
        <title>Chromosome-scale genome assembly of the rough periwinkle Littorina saxatilis.</title>
        <authorList>
            <person name="De Jode A."/>
            <person name="Faria R."/>
            <person name="Formenti G."/>
            <person name="Sims Y."/>
            <person name="Smith T.P."/>
            <person name="Tracey A."/>
            <person name="Wood J.M.D."/>
            <person name="Zagrodzka Z.B."/>
            <person name="Johannesson K."/>
            <person name="Butlin R.K."/>
            <person name="Leder E.H."/>
        </authorList>
    </citation>
    <scope>NUCLEOTIDE SEQUENCE [LARGE SCALE GENOMIC DNA]</scope>
    <source>
        <strain evidence="3">Snail1</strain>
        <tissue evidence="3">Muscle</tissue>
    </source>
</reference>
<feature type="transmembrane region" description="Helical" evidence="1">
    <location>
        <begin position="116"/>
        <end position="139"/>
    </location>
</feature>
<organism evidence="3 4">
    <name type="scientific">Littorina saxatilis</name>
    <dbReference type="NCBI Taxonomy" id="31220"/>
    <lineage>
        <taxon>Eukaryota</taxon>
        <taxon>Metazoa</taxon>
        <taxon>Spiralia</taxon>
        <taxon>Lophotrochozoa</taxon>
        <taxon>Mollusca</taxon>
        <taxon>Gastropoda</taxon>
        <taxon>Caenogastropoda</taxon>
        <taxon>Littorinimorpha</taxon>
        <taxon>Littorinoidea</taxon>
        <taxon>Littorinidae</taxon>
        <taxon>Littorina</taxon>
    </lineage>
</organism>
<keyword evidence="1" id="KW-0472">Membrane</keyword>
<keyword evidence="1" id="KW-0812">Transmembrane</keyword>
<protein>
    <submittedName>
        <fullName evidence="3">Uncharacterized protein</fullName>
    </submittedName>
</protein>
<dbReference type="Proteomes" id="UP001374579">
    <property type="component" value="Unassembled WGS sequence"/>
</dbReference>
<keyword evidence="4" id="KW-1185">Reference proteome</keyword>
<name>A0AAN9B0E1_9CAEN</name>
<dbReference type="EMBL" id="JBAMIC010000014">
    <property type="protein sequence ID" value="KAK7096477.1"/>
    <property type="molecule type" value="Genomic_DNA"/>
</dbReference>
<evidence type="ECO:0000313" key="4">
    <source>
        <dbReference type="Proteomes" id="UP001374579"/>
    </source>
</evidence>
<accession>A0AAN9B0E1</accession>
<gene>
    <name evidence="3" type="ORF">V1264_005772</name>
</gene>
<feature type="signal peptide" evidence="2">
    <location>
        <begin position="1"/>
        <end position="20"/>
    </location>
</feature>
<evidence type="ECO:0000256" key="1">
    <source>
        <dbReference type="SAM" id="Phobius"/>
    </source>
</evidence>
<evidence type="ECO:0000256" key="2">
    <source>
        <dbReference type="SAM" id="SignalP"/>
    </source>
</evidence>
<comment type="caution">
    <text evidence="3">The sequence shown here is derived from an EMBL/GenBank/DDBJ whole genome shotgun (WGS) entry which is preliminary data.</text>
</comment>
<feature type="transmembrane region" description="Helical" evidence="1">
    <location>
        <begin position="47"/>
        <end position="68"/>
    </location>
</feature>
<proteinExistence type="predicted"/>
<feature type="transmembrane region" description="Helical" evidence="1">
    <location>
        <begin position="89"/>
        <end position="110"/>
    </location>
</feature>
<sequence>MTLCTTFVTVVAMLLQFLSHFLPNSELKDAGLGWWRLKSKHDNDDSWFVPVVHTIAFISDVIAMKAWLEYSGDDCREYRNRRSAKQAKVLSRVFGGISAFMKGCGCGVRFCYPKPGMVWCCVTSAASLVFTLISTCSSATEEYDPRRHKNQHHLLF</sequence>
<keyword evidence="2" id="KW-0732">Signal</keyword>
<feature type="chain" id="PRO_5042877420" evidence="2">
    <location>
        <begin position="21"/>
        <end position="156"/>
    </location>
</feature>
<evidence type="ECO:0000313" key="3">
    <source>
        <dbReference type="EMBL" id="KAK7096477.1"/>
    </source>
</evidence>
<dbReference type="AlphaFoldDB" id="A0AAN9B0E1"/>